<keyword evidence="8" id="KW-1185">Reference proteome</keyword>
<dbReference type="InterPro" id="IPR036736">
    <property type="entry name" value="ACP-like_sf"/>
</dbReference>
<organism evidence="7 8">
    <name type="scientific">Bradyrhizobium ontarionense</name>
    <dbReference type="NCBI Taxonomy" id="2898149"/>
    <lineage>
        <taxon>Bacteria</taxon>
        <taxon>Pseudomonadati</taxon>
        <taxon>Pseudomonadota</taxon>
        <taxon>Alphaproteobacteria</taxon>
        <taxon>Hyphomicrobiales</taxon>
        <taxon>Nitrobacteraceae</taxon>
        <taxon>Bradyrhizobium</taxon>
    </lineage>
</organism>
<evidence type="ECO:0000259" key="6">
    <source>
        <dbReference type="PROSITE" id="PS50075"/>
    </source>
</evidence>
<dbReference type="Pfam" id="PF00501">
    <property type="entry name" value="AMP-binding"/>
    <property type="match status" value="1"/>
</dbReference>
<dbReference type="SUPFAM" id="SSF56801">
    <property type="entry name" value="Acetyl-CoA synthetase-like"/>
    <property type="match status" value="1"/>
</dbReference>
<evidence type="ECO:0000313" key="8">
    <source>
        <dbReference type="Proteomes" id="UP001431010"/>
    </source>
</evidence>
<dbReference type="SMART" id="SM00823">
    <property type="entry name" value="PKS_PP"/>
    <property type="match status" value="2"/>
</dbReference>
<dbReference type="InterPro" id="IPR009081">
    <property type="entry name" value="PP-bd_ACP"/>
</dbReference>
<gene>
    <name evidence="7" type="ORF">LQG66_29385</name>
</gene>
<proteinExistence type="predicted"/>
<dbReference type="Proteomes" id="UP001431010">
    <property type="component" value="Chromosome"/>
</dbReference>
<dbReference type="InterPro" id="IPR000873">
    <property type="entry name" value="AMP-dep_synth/lig_dom"/>
</dbReference>
<dbReference type="InterPro" id="IPR010071">
    <property type="entry name" value="AA_adenyl_dom"/>
</dbReference>
<keyword evidence="4" id="KW-0597">Phosphoprotein</keyword>
<dbReference type="PROSITE" id="PS50075">
    <property type="entry name" value="CARRIER"/>
    <property type="match status" value="2"/>
</dbReference>
<evidence type="ECO:0000256" key="4">
    <source>
        <dbReference type="ARBA" id="ARBA00022553"/>
    </source>
</evidence>
<dbReference type="InterPro" id="IPR057737">
    <property type="entry name" value="Condensation_MtbB-like"/>
</dbReference>
<dbReference type="PANTHER" id="PTHR45527:SF10">
    <property type="entry name" value="PYOCHELIN SYNTHASE PCHF"/>
    <property type="match status" value="1"/>
</dbReference>
<dbReference type="Gene3D" id="3.30.300.30">
    <property type="match status" value="1"/>
</dbReference>
<dbReference type="PROSITE" id="PS00455">
    <property type="entry name" value="AMP_BINDING"/>
    <property type="match status" value="1"/>
</dbReference>
<dbReference type="InterPro" id="IPR045851">
    <property type="entry name" value="AMP-bd_C_sf"/>
</dbReference>
<keyword evidence="5" id="KW-0436">Ligase</keyword>
<dbReference type="Gene3D" id="3.30.559.30">
    <property type="entry name" value="Nonribosomal peptide synthetase, condensation domain"/>
    <property type="match status" value="3"/>
</dbReference>
<dbReference type="NCBIfam" id="TIGR01733">
    <property type="entry name" value="AA-adenyl-dom"/>
    <property type="match status" value="1"/>
</dbReference>
<reference evidence="7" key="1">
    <citation type="journal article" date="2024" name="Antonie Van Leeuwenhoek">
        <title>Bradyrhizobium ontarionense sp. nov., a novel bacterial symbiont isolated from Aeschynomene indica (Indian jointvetch), harbours photosynthesis, nitrogen fixation and nitrous oxide (N2O) reductase genes.</title>
        <authorList>
            <person name="Bromfield E.S.P."/>
            <person name="Cloutier S."/>
        </authorList>
    </citation>
    <scope>NUCLEOTIDE SEQUENCE</scope>
    <source>
        <strain evidence="7">A19</strain>
    </source>
</reference>
<dbReference type="InterPro" id="IPR042099">
    <property type="entry name" value="ANL_N_sf"/>
</dbReference>
<dbReference type="Pfam" id="PF00668">
    <property type="entry name" value="Condensation"/>
    <property type="match status" value="3"/>
</dbReference>
<dbReference type="InterPro" id="IPR020845">
    <property type="entry name" value="AMP-binding_CS"/>
</dbReference>
<dbReference type="Gene3D" id="3.30.559.10">
    <property type="entry name" value="Chloramphenicol acetyltransferase-like domain"/>
    <property type="match status" value="3"/>
</dbReference>
<evidence type="ECO:0000256" key="5">
    <source>
        <dbReference type="ARBA" id="ARBA00022598"/>
    </source>
</evidence>
<comment type="cofactor">
    <cofactor evidence="1">
        <name>pantetheine 4'-phosphate</name>
        <dbReference type="ChEBI" id="CHEBI:47942"/>
    </cofactor>
</comment>
<evidence type="ECO:0000313" key="7">
    <source>
        <dbReference type="EMBL" id="UFZ03310.1"/>
    </source>
</evidence>
<dbReference type="SUPFAM" id="SSF47336">
    <property type="entry name" value="ACP-like"/>
    <property type="match status" value="2"/>
</dbReference>
<dbReference type="InterPro" id="IPR001242">
    <property type="entry name" value="Condensation_dom"/>
</dbReference>
<evidence type="ECO:0000256" key="1">
    <source>
        <dbReference type="ARBA" id="ARBA00001957"/>
    </source>
</evidence>
<dbReference type="CDD" id="cd19535">
    <property type="entry name" value="Cyc_NRPS"/>
    <property type="match status" value="1"/>
</dbReference>
<dbReference type="Gene3D" id="1.10.1200.10">
    <property type="entry name" value="ACP-like"/>
    <property type="match status" value="2"/>
</dbReference>
<feature type="domain" description="Carrier" evidence="6">
    <location>
        <begin position="435"/>
        <end position="509"/>
    </location>
</feature>
<keyword evidence="3" id="KW-0596">Phosphopantetheine</keyword>
<name>A0ABY3R7K0_9BRAD</name>
<feature type="domain" description="Carrier" evidence="6">
    <location>
        <begin position="1483"/>
        <end position="1558"/>
    </location>
</feature>
<dbReference type="SUPFAM" id="SSF52777">
    <property type="entry name" value="CoA-dependent acyltransferases"/>
    <property type="match status" value="6"/>
</dbReference>
<accession>A0ABY3R7K0</accession>
<evidence type="ECO:0000256" key="3">
    <source>
        <dbReference type="ARBA" id="ARBA00022450"/>
    </source>
</evidence>
<dbReference type="EMBL" id="CP088156">
    <property type="protein sequence ID" value="UFZ03310.1"/>
    <property type="molecule type" value="Genomic_DNA"/>
</dbReference>
<dbReference type="Gene3D" id="3.40.50.12780">
    <property type="entry name" value="N-terminal domain of ligase-like"/>
    <property type="match status" value="1"/>
</dbReference>
<dbReference type="PROSITE" id="PS00012">
    <property type="entry name" value="PHOSPHOPANTETHEINE"/>
    <property type="match status" value="2"/>
</dbReference>
<dbReference type="CDD" id="cd19531">
    <property type="entry name" value="LCL_NRPS-like"/>
    <property type="match status" value="1"/>
</dbReference>
<comment type="pathway">
    <text evidence="2">Siderophore biosynthesis.</text>
</comment>
<dbReference type="Pfam" id="PF13193">
    <property type="entry name" value="AMP-binding_C"/>
    <property type="match status" value="1"/>
</dbReference>
<dbReference type="Pfam" id="PF00550">
    <property type="entry name" value="PP-binding"/>
    <property type="match status" value="2"/>
</dbReference>
<dbReference type="InterPro" id="IPR025110">
    <property type="entry name" value="AMP-bd_C"/>
</dbReference>
<dbReference type="InterPro" id="IPR006162">
    <property type="entry name" value="Ppantetheine_attach_site"/>
</dbReference>
<evidence type="ECO:0000256" key="2">
    <source>
        <dbReference type="ARBA" id="ARBA00004924"/>
    </source>
</evidence>
<dbReference type="PANTHER" id="PTHR45527">
    <property type="entry name" value="NONRIBOSOMAL PEPTIDE SYNTHETASE"/>
    <property type="match status" value="1"/>
</dbReference>
<protein>
    <submittedName>
        <fullName evidence="7">Amino acid adenylation domain-containing protein</fullName>
    </submittedName>
</protein>
<dbReference type="InterPro" id="IPR020806">
    <property type="entry name" value="PKS_PP-bd"/>
</dbReference>
<sequence>MLLGVDARRDQSAHIVCFACRLAGELRLAEFERAWRRVLRRHSILRTGFSGDGKAEIFQFARADVDLPFEVLTDGRSLDAYIAIDGRRRFDLDRPPLIRVAVLLQAPGAAELVLTHHHAVMDGWALRHILDEVMACYGAECAGTEPELPTAVPFSRFIRWWRRRDAGSDSSFWQQRLAGFNDPVPIGAAKRPTGPADGYGVKDWRGTPDLADAVRHCAQRLRITPALLMQAAWALTLAHLSGRSDIVIGVTSSGRSAGFDGADQVVGPLMVTLPQRFIVDVRADVGAWLSNAARGALDAAQYEHADSVAIREAAAVPVSRTLFESVVVVQNLPVESVRLTVAGLTLDLSDVRVEGGQGTYPLVLSVFAGEALAFRLVYSRARFDDSDLPEIVHAFETALVRLCRAASSTLGEVLQGMPSAAQGRWIAPAAPVFVAPIGPLELQIAEAWRDIFRRPVGRDDGFLDSGGNSILALELAASLSRRLGFEIPLKWIFEDGSVARLAARLEDPTELTEAVSPLVPDASNRERPFPLTEVQRAYWVGRARGFELGGINSFTLLEVAIGRVEPYELETAWNRLVERHPMLRAELTSDGQQRIRPTVPWMPLGHRDFSHLSGTALEQAQQELRNEMRGQVADPTRWPLFSLCISEFADGERRLNVAYDPIVCDAGSIRLIANELAMLIAEPTVDLPPLAVDFRDYVLGIGRLRDGPAGARASDYWNRRIDQLPAAPELPVVPGRSDAAPCFKRRNATLHADAWLRLQARCQEARITPSALLMAIYASVVADWSRTRHFALNITLFNRAPLHPDVARMVGDFTSLTLLEVDLRQVQSLAELAGRMHTQLLNDLEHRIVDGVEVMRRLSSRTAAGQLVMPVVFTSTLGQQSLDPGGTTPIGHLVQGYGQTPQVYLDCQVGEWGGDLHCWWDCLDERLQPGVAEDMFAAFNGLLQRLSEDVAAMGRILPALIPPASLATRARVNETRSPIAEDTLDQLFLRSVECAPDAPALISRHSVMTYRELERASLALALRVAETAGAAEPVAIFAKHAHPLAIASMAVLRAGKAFTRIDPAWPLERQRIVLAIAGCRTALVDSEADIDLPADIARMPIRSETIADPAPISSRAPDSTAYVMFTSGSTGTPKGVTITHRAAVNTIFDINRRLTLTRDDRVLAVSAATFDLSIYDLFGPLAVGGTMVCIEPDEWRNPLAWMTAIARHGVTVWNSTPALMEMLVDQAESAGQPRSLGSLRAVLLSGDWIPLALPQRVRRLAPEASCIGLGGATEAAIWSTWHPLDKAEAEWSSYPYGAPLANQTTHVLNEWLQPCPDWVAGTLYIGGVGVATGYWARPDLTEAAFIVHPETGERLFKTGDLARFRPDGKLEFLGREDGQVKVRGHRIELGEIETALANHPDILAAVALADRRGISAYCVGKPDRQSPDSDRIQRYLTSALPYYMVPRDIHVIETLPLTANGKVDRSALAALAVRPEPKTGEARRIGELTEIVATAAAGLIGIDTLQADDDFFAAGGDSISGTQLIGRLGVLTGRTIALPRLFELRTPGAIAEALLNEGAAAASAIPRLPATTSAPASMAQRRFWLLDRFQPGDPRYVIAGSLELRGAVDIVALAAAVSDLVTRHEPLRTTLDEVAGELVQIIHEPPERPLHIFQVAASGEALAALFREFASLPFDLSREAPARFRLLQIAPERSIFQFSIHHIACDAWSLGVISADISRAYAFHRGKAPPPAALSLRYADFAGWERQQMRGERIAEARRWWGARLTGLGSQKLSILAGPTREQHRVFPVELDEPTCRRLEGCATRAGATLYTVLLAVFAAALRVHGGRDDIVIASSVSGRTHSELENLVGCFINLILIRIDLSSAPSLDEVVKRSQGFIAGALMRQDLPFEEIAAAARAAGAGDESPYVAVFVLQNTPPGRISLDELEVSMPDHSLGLSRYALHLHLHRADGKLRGALRTNAEIVGRGLGAELAELFARLCEAASAEPATALQSLLERIGGGQTRRRVHQTRLNRMLRTQGSSLQEVADNE</sequence>
<dbReference type="InterPro" id="IPR023213">
    <property type="entry name" value="CAT-like_dom_sf"/>
</dbReference>